<proteinExistence type="predicted"/>
<protein>
    <submittedName>
        <fullName evidence="1">Uncharacterized protein</fullName>
    </submittedName>
</protein>
<dbReference type="AlphaFoldDB" id="A0A679K0U8"/>
<gene>
    <name evidence="1" type="ORF">MBLL_03598</name>
</gene>
<sequence>MLKTANVNHKTAAAAISWFGSDPNIAAAPHPTGIYVDSLRRASRFYSQVRGHDFAKITSPTRHRDHPGMYFGRILVWTEINQKGKWLNLIEEDELPKKLWDQINIPDGAKPNYRVFNYVFDENSHTVYFEGKNEFGESFGPTTGRRLFANLLSEQEVTGGNYDMSVTLIPDETAVDQILDVPRLRKLVIRITRPNPDTTTSSARRRIFDELYEADAKQVEITYTKAAGADNLKPTPNIKHEAELAATDGFVTGFGYDISGRKVELSTDAIPKKFTLSMDSGGSFFARLMAALRGRR</sequence>
<reference evidence="1" key="1">
    <citation type="submission" date="2019-12" db="EMBL/GenBank/DDBJ databases">
        <authorList>
            <person name="Cremers G."/>
        </authorList>
    </citation>
    <scope>NUCLEOTIDE SEQUENCE</scope>
    <source>
        <strain evidence="1">Mbul2</strain>
    </source>
</reference>
<name>A0A679K0U8_9HYPH</name>
<accession>A0A679K0U8</accession>
<organism evidence="1">
    <name type="scientific">Methylobacterium bullatum</name>
    <dbReference type="NCBI Taxonomy" id="570505"/>
    <lineage>
        <taxon>Bacteria</taxon>
        <taxon>Pseudomonadati</taxon>
        <taxon>Pseudomonadota</taxon>
        <taxon>Alphaproteobacteria</taxon>
        <taxon>Hyphomicrobiales</taxon>
        <taxon>Methylobacteriaceae</taxon>
        <taxon>Methylobacterium</taxon>
    </lineage>
</organism>
<dbReference type="Pfam" id="PF15931">
    <property type="entry name" value="DUF4747"/>
    <property type="match status" value="1"/>
</dbReference>
<evidence type="ECO:0000313" key="1">
    <source>
        <dbReference type="EMBL" id="CAA2144475.1"/>
    </source>
</evidence>
<dbReference type="EMBL" id="LR743511">
    <property type="protein sequence ID" value="CAA2144475.1"/>
    <property type="molecule type" value="Genomic_DNA"/>
</dbReference>
<dbReference type="InterPro" id="IPR031832">
    <property type="entry name" value="DUF4747"/>
</dbReference>